<sequence length="61" mass="6443">ERFYQAANKVDDNLIQKHGEKVAAQAVATADSKEPALASSNSAEVDVTRSDAIQVAAKNTV</sequence>
<dbReference type="Proteomes" id="UP000663873">
    <property type="component" value="Unassembled WGS sequence"/>
</dbReference>
<gene>
    <name evidence="1" type="ORF">UJA718_LOCUS47988</name>
</gene>
<accession>A0A821YKZ6</accession>
<dbReference type="EMBL" id="CAJOBP010093857">
    <property type="protein sequence ID" value="CAF4955959.1"/>
    <property type="molecule type" value="Genomic_DNA"/>
</dbReference>
<feature type="non-terminal residue" evidence="1">
    <location>
        <position position="61"/>
    </location>
</feature>
<protein>
    <submittedName>
        <fullName evidence="1">Uncharacterized protein</fullName>
    </submittedName>
</protein>
<keyword evidence="2" id="KW-1185">Reference proteome</keyword>
<name>A0A821YKZ6_9BILA</name>
<feature type="non-terminal residue" evidence="1">
    <location>
        <position position="1"/>
    </location>
</feature>
<evidence type="ECO:0000313" key="1">
    <source>
        <dbReference type="EMBL" id="CAF4955959.1"/>
    </source>
</evidence>
<comment type="caution">
    <text evidence="1">The sequence shown here is derived from an EMBL/GenBank/DDBJ whole genome shotgun (WGS) entry which is preliminary data.</text>
</comment>
<organism evidence="1 2">
    <name type="scientific">Rotaria socialis</name>
    <dbReference type="NCBI Taxonomy" id="392032"/>
    <lineage>
        <taxon>Eukaryota</taxon>
        <taxon>Metazoa</taxon>
        <taxon>Spiralia</taxon>
        <taxon>Gnathifera</taxon>
        <taxon>Rotifera</taxon>
        <taxon>Eurotatoria</taxon>
        <taxon>Bdelloidea</taxon>
        <taxon>Philodinida</taxon>
        <taxon>Philodinidae</taxon>
        <taxon>Rotaria</taxon>
    </lineage>
</organism>
<dbReference type="AlphaFoldDB" id="A0A821YKZ6"/>
<proteinExistence type="predicted"/>
<evidence type="ECO:0000313" key="2">
    <source>
        <dbReference type="Proteomes" id="UP000663873"/>
    </source>
</evidence>
<reference evidence="1" key="1">
    <citation type="submission" date="2021-02" db="EMBL/GenBank/DDBJ databases">
        <authorList>
            <person name="Nowell W R."/>
        </authorList>
    </citation>
    <scope>NUCLEOTIDE SEQUENCE</scope>
</reference>